<reference evidence="1" key="2">
    <citation type="submission" date="2015-07" db="EMBL/GenBank/DDBJ databases">
        <title>Plasmids, circular viruses and viroids from rat gut.</title>
        <authorList>
            <person name="Jorgensen T.J."/>
            <person name="Hansen M.A."/>
            <person name="Xu Z."/>
            <person name="Tabak M.A."/>
            <person name="Sorensen S.J."/>
            <person name="Hansen L.H."/>
        </authorList>
    </citation>
    <scope>NUCLEOTIDE SEQUENCE</scope>
    <source>
        <plasmid evidence="1">pRGRH0282</plasmid>
    </source>
</reference>
<dbReference type="EMBL" id="LN852954">
    <property type="protein sequence ID" value="CRY94570.1"/>
    <property type="molecule type" value="Genomic_DNA"/>
</dbReference>
<protein>
    <submittedName>
        <fullName evidence="1">Uncharacterized protein</fullName>
    </submittedName>
</protein>
<geneLocation type="plasmid" evidence="1">
    <name>pRGRH0282</name>
</geneLocation>
<sequence length="42" mass="4512">MKTGKSTYAWGLTLIGLAVFWPSNVPVERLVAVLQALPALTV</sequence>
<accession>A0A0H5PZF4</accession>
<dbReference type="AlphaFoldDB" id="A0A0H5PZF4"/>
<keyword evidence="1" id="KW-0614">Plasmid</keyword>
<name>A0A0H5PZF4_9ZZZZ</name>
<proteinExistence type="predicted"/>
<evidence type="ECO:0000313" key="1">
    <source>
        <dbReference type="EMBL" id="CRY94570.1"/>
    </source>
</evidence>
<reference evidence="1" key="1">
    <citation type="submission" date="2015-06" db="EMBL/GenBank/DDBJ databases">
        <authorList>
            <person name="Joergensen T."/>
        </authorList>
    </citation>
    <scope>NUCLEOTIDE SEQUENCE</scope>
    <source>
        <plasmid evidence="1">pRGRH0282</plasmid>
    </source>
</reference>
<organism evidence="1">
    <name type="scientific">uncultured prokaryote</name>
    <dbReference type="NCBI Taxonomy" id="198431"/>
    <lineage>
        <taxon>unclassified sequences</taxon>
        <taxon>environmental samples</taxon>
    </lineage>
</organism>